<organism evidence="1 2">
    <name type="scientific">Vibrio crassostreae</name>
    <dbReference type="NCBI Taxonomy" id="246167"/>
    <lineage>
        <taxon>Bacteria</taxon>
        <taxon>Pseudomonadati</taxon>
        <taxon>Pseudomonadota</taxon>
        <taxon>Gammaproteobacteria</taxon>
        <taxon>Vibrionales</taxon>
        <taxon>Vibrionaceae</taxon>
        <taxon>Vibrio</taxon>
    </lineage>
</organism>
<reference evidence="2" key="1">
    <citation type="submission" date="2014-06" db="EMBL/GenBank/DDBJ databases">
        <authorList>
            <person name="Le Roux Frederique"/>
        </authorList>
    </citation>
    <scope>NUCLEOTIDE SEQUENCE [LARGE SCALE GENOMIC DNA]</scope>
    <source>
        <strain evidence="2">J5-5</strain>
    </source>
</reference>
<dbReference type="AlphaFoldDB" id="A0A822MRJ8"/>
<protein>
    <submittedName>
        <fullName evidence="1">Uncharacterized protein</fullName>
    </submittedName>
</protein>
<proteinExistence type="predicted"/>
<name>A0A822MRJ8_9VIBR</name>
<gene>
    <name evidence="1" type="ORF">VCR5J5_1120009</name>
</gene>
<accession>A0A822MRJ8</accession>
<dbReference type="Proteomes" id="UP000049495">
    <property type="component" value="Unassembled WGS sequence"/>
</dbReference>
<evidence type="ECO:0000313" key="1">
    <source>
        <dbReference type="EMBL" id="CDS94571.1"/>
    </source>
</evidence>
<comment type="caution">
    <text evidence="1">The sequence shown here is derived from an EMBL/GenBank/DDBJ whole genome shotgun (WGS) entry which is preliminary data.</text>
</comment>
<sequence length="33" mass="3871">MNYVILLIISLRIGMIKAHIVLLYPEFENLIKV</sequence>
<evidence type="ECO:0000313" key="2">
    <source>
        <dbReference type="Proteomes" id="UP000049495"/>
    </source>
</evidence>
<dbReference type="EMBL" id="CCJV01000016">
    <property type="protein sequence ID" value="CDS94571.1"/>
    <property type="molecule type" value="Genomic_DNA"/>
</dbReference>